<dbReference type="NCBIfam" id="NF008121">
    <property type="entry name" value="PRK10869.1"/>
    <property type="match status" value="1"/>
</dbReference>
<name>A0A095Z9T5_9BURK</name>
<dbReference type="Pfam" id="PF02463">
    <property type="entry name" value="SMC_N"/>
    <property type="match status" value="1"/>
</dbReference>
<comment type="function">
    <text evidence="1 9">May be involved in recombinational repair of damaged DNA.</text>
</comment>
<protein>
    <recommendedName>
        <fullName evidence="3 9">DNA repair protein RecN</fullName>
    </recommendedName>
    <alternativeName>
        <fullName evidence="8 9">Recombination protein N</fullName>
    </alternativeName>
</protein>
<dbReference type="PANTHER" id="PTHR11059:SF0">
    <property type="entry name" value="DNA REPAIR PROTEIN RECN"/>
    <property type="match status" value="1"/>
</dbReference>
<dbReference type="PIRSF" id="PIRSF003128">
    <property type="entry name" value="RecN"/>
    <property type="match status" value="1"/>
</dbReference>
<evidence type="ECO:0000313" key="11">
    <source>
        <dbReference type="EMBL" id="KGF31106.1"/>
    </source>
</evidence>
<feature type="domain" description="RecF/RecN/SMC N-terminal" evidence="10">
    <location>
        <begin position="2"/>
        <end position="504"/>
    </location>
</feature>
<evidence type="ECO:0000313" key="12">
    <source>
        <dbReference type="Proteomes" id="UP000029629"/>
    </source>
</evidence>
<dbReference type="CDD" id="cd03241">
    <property type="entry name" value="ABC_RecN"/>
    <property type="match status" value="2"/>
</dbReference>
<evidence type="ECO:0000256" key="8">
    <source>
        <dbReference type="ARBA" id="ARBA00033408"/>
    </source>
</evidence>
<dbReference type="OrthoDB" id="9806954at2"/>
<evidence type="ECO:0000256" key="9">
    <source>
        <dbReference type="PIRNR" id="PIRNR003128"/>
    </source>
</evidence>
<dbReference type="Gene3D" id="3.40.50.300">
    <property type="entry name" value="P-loop containing nucleotide triphosphate hydrolases"/>
    <property type="match status" value="2"/>
</dbReference>
<gene>
    <name evidence="11" type="ORF">HMPREF2130_04820</name>
</gene>
<dbReference type="RefSeq" id="WP_036558633.1">
    <property type="nucleotide sequence ID" value="NZ_JRNI01000017.1"/>
</dbReference>
<evidence type="ECO:0000256" key="6">
    <source>
        <dbReference type="ARBA" id="ARBA00022840"/>
    </source>
</evidence>
<keyword evidence="6" id="KW-0067">ATP-binding</keyword>
<evidence type="ECO:0000256" key="3">
    <source>
        <dbReference type="ARBA" id="ARBA00021315"/>
    </source>
</evidence>
<evidence type="ECO:0000256" key="1">
    <source>
        <dbReference type="ARBA" id="ARBA00003618"/>
    </source>
</evidence>
<dbReference type="FunFam" id="3.40.50.300:FF:000319">
    <property type="entry name" value="DNA repair protein RecN"/>
    <property type="match status" value="1"/>
</dbReference>
<dbReference type="InterPro" id="IPR004604">
    <property type="entry name" value="DNA_recomb/repair_RecN"/>
</dbReference>
<dbReference type="NCBIfam" id="TIGR00634">
    <property type="entry name" value="recN"/>
    <property type="match status" value="1"/>
</dbReference>
<dbReference type="EMBL" id="JRNI01000017">
    <property type="protein sequence ID" value="KGF31106.1"/>
    <property type="molecule type" value="Genomic_DNA"/>
</dbReference>
<dbReference type="AlphaFoldDB" id="A0A095Z9T5"/>
<evidence type="ECO:0000256" key="5">
    <source>
        <dbReference type="ARBA" id="ARBA00022763"/>
    </source>
</evidence>
<organism evidence="11 12">
    <name type="scientific">Oligella urethralis DNF00040</name>
    <dbReference type="NCBI Taxonomy" id="1401065"/>
    <lineage>
        <taxon>Bacteria</taxon>
        <taxon>Pseudomonadati</taxon>
        <taxon>Pseudomonadota</taxon>
        <taxon>Betaproteobacteria</taxon>
        <taxon>Burkholderiales</taxon>
        <taxon>Alcaligenaceae</taxon>
        <taxon>Oligella</taxon>
    </lineage>
</organism>
<dbReference type="InterPro" id="IPR003395">
    <property type="entry name" value="RecF/RecN/SMC_N"/>
</dbReference>
<evidence type="ECO:0000256" key="7">
    <source>
        <dbReference type="ARBA" id="ARBA00023204"/>
    </source>
</evidence>
<sequence length="546" mass="60478">MLSSLHIRDFVIVEKTDLHFEDGFTVFSGETGAGKSILIDALSLALGGRTDVGVIREGCERTEISAVFDPNPAVADWLKANGFRDEELILRRIITQQAKSRAFINDSPCTLSQLKALGEMLVDIHGQHQHQSLLQNTAQRQLLDAHAQLGGLLTSLAERWRTWQENQQKLDDFLKHEQQRKLEQEHLQWQVQELSNLKPQADEWEQIDQSFNRLSNAAALLEGAGAVVEQLDGEEQSIITMLNRCLQKIQQLSSHDSSLAPIAESLDAARICCVEATHDLNRFLDEVELDPQRLEETERRMRQLFDAAKKFNSPPESLHLVLSDLESRLAELEFGLNVDALQELVAQNKQAYMQLAEELSAERQKTAATLSKMVTEVMQTLAMQGGRFEVALQPAAPSIHGIDQVQFNVAGHAGTTPRPLNKIASGGELARISLALSVIANKAGQVPTLIFDEVDTGIGGGVAEIVGRLLRQLGSDHQVLCVTHLAQVAACAHHHFEVSKEEQDGTTRSSIKPLNEQQRIHEVARMLGGLNISETTLKHAAEMLKH</sequence>
<dbReference type="GO" id="GO:0043590">
    <property type="term" value="C:bacterial nucleoid"/>
    <property type="evidence" value="ECO:0007669"/>
    <property type="project" value="TreeGrafter"/>
</dbReference>
<dbReference type="PANTHER" id="PTHR11059">
    <property type="entry name" value="DNA REPAIR PROTEIN RECN"/>
    <property type="match status" value="1"/>
</dbReference>
<dbReference type="SUPFAM" id="SSF52540">
    <property type="entry name" value="P-loop containing nucleoside triphosphate hydrolases"/>
    <property type="match status" value="1"/>
</dbReference>
<dbReference type="GO" id="GO:0006310">
    <property type="term" value="P:DNA recombination"/>
    <property type="evidence" value="ECO:0007669"/>
    <property type="project" value="InterPro"/>
</dbReference>
<dbReference type="GO" id="GO:0009432">
    <property type="term" value="P:SOS response"/>
    <property type="evidence" value="ECO:0007669"/>
    <property type="project" value="TreeGrafter"/>
</dbReference>
<accession>A0A095Z9T5</accession>
<comment type="similarity">
    <text evidence="2 9">Belongs to the RecN family.</text>
</comment>
<keyword evidence="12" id="KW-1185">Reference proteome</keyword>
<keyword evidence="7 9" id="KW-0234">DNA repair</keyword>
<keyword evidence="5 9" id="KW-0227">DNA damage</keyword>
<evidence type="ECO:0000256" key="4">
    <source>
        <dbReference type="ARBA" id="ARBA00022741"/>
    </source>
</evidence>
<proteinExistence type="inferred from homology"/>
<reference evidence="11 12" key="1">
    <citation type="submission" date="2014-07" db="EMBL/GenBank/DDBJ databases">
        <authorList>
            <person name="McCorrison J."/>
            <person name="Sanka R."/>
            <person name="Torralba M."/>
            <person name="Gillis M."/>
            <person name="Haft D.H."/>
            <person name="Methe B."/>
            <person name="Sutton G."/>
            <person name="Nelson K.E."/>
        </authorList>
    </citation>
    <scope>NUCLEOTIDE SEQUENCE [LARGE SCALE GENOMIC DNA]</scope>
    <source>
        <strain evidence="11 12">DNF00040</strain>
    </source>
</reference>
<dbReference type="FunFam" id="3.40.50.300:FF:000356">
    <property type="entry name" value="DNA repair protein RecN"/>
    <property type="match status" value="1"/>
</dbReference>
<comment type="caution">
    <text evidence="11">The sequence shown here is derived from an EMBL/GenBank/DDBJ whole genome shotgun (WGS) entry which is preliminary data.</text>
</comment>
<evidence type="ECO:0000256" key="2">
    <source>
        <dbReference type="ARBA" id="ARBA00009441"/>
    </source>
</evidence>
<dbReference type="GO" id="GO:0006281">
    <property type="term" value="P:DNA repair"/>
    <property type="evidence" value="ECO:0007669"/>
    <property type="project" value="UniProtKB-KW"/>
</dbReference>
<dbReference type="GO" id="GO:0005524">
    <property type="term" value="F:ATP binding"/>
    <property type="evidence" value="ECO:0007669"/>
    <property type="project" value="UniProtKB-KW"/>
</dbReference>
<dbReference type="eggNOG" id="COG0497">
    <property type="taxonomic scope" value="Bacteria"/>
</dbReference>
<keyword evidence="4" id="KW-0547">Nucleotide-binding</keyword>
<dbReference type="Proteomes" id="UP000029629">
    <property type="component" value="Unassembled WGS sequence"/>
</dbReference>
<evidence type="ECO:0000259" key="10">
    <source>
        <dbReference type="Pfam" id="PF02463"/>
    </source>
</evidence>
<dbReference type="InterPro" id="IPR027417">
    <property type="entry name" value="P-loop_NTPase"/>
</dbReference>